<dbReference type="PROSITE" id="PS50041">
    <property type="entry name" value="C_TYPE_LECTIN_2"/>
    <property type="match status" value="1"/>
</dbReference>
<feature type="non-terminal residue" evidence="3">
    <location>
        <position position="138"/>
    </location>
</feature>
<sequence>EHLCRALGSPQPCGPGWLPHGSSCFSFSPDALSWGRALNACADLGAHLAVIREQEEQLFLLENSNRSSSYWLGLRDLQQAGQWRWVTGEEPTVMFWDVWLQEEQREPGGCGALGPKGRWVSVRCSEPLRWVCQRPNRC</sequence>
<dbReference type="InterPro" id="IPR050111">
    <property type="entry name" value="C-type_lectin/snaclec_domain"/>
</dbReference>
<proteinExistence type="predicted"/>
<feature type="non-terminal residue" evidence="3">
    <location>
        <position position="1"/>
    </location>
</feature>
<reference evidence="3 4" key="1">
    <citation type="submission" date="2019-09" db="EMBL/GenBank/DDBJ databases">
        <title>Bird 10,000 Genomes (B10K) Project - Family phase.</title>
        <authorList>
            <person name="Zhang G."/>
        </authorList>
    </citation>
    <scope>NUCLEOTIDE SEQUENCE [LARGE SCALE GENOMIC DNA]</scope>
    <source>
        <strain evidence="3">OUT-0049</strain>
        <tissue evidence="3">Muscle</tissue>
    </source>
</reference>
<keyword evidence="4" id="KW-1185">Reference proteome</keyword>
<dbReference type="InterPro" id="IPR001304">
    <property type="entry name" value="C-type_lectin-like"/>
</dbReference>
<dbReference type="PROSITE" id="PS00615">
    <property type="entry name" value="C_TYPE_LECTIN_1"/>
    <property type="match status" value="1"/>
</dbReference>
<evidence type="ECO:0000256" key="1">
    <source>
        <dbReference type="ARBA" id="ARBA00023157"/>
    </source>
</evidence>
<dbReference type="EMBL" id="VZUF01143165">
    <property type="protein sequence ID" value="NXV65705.1"/>
    <property type="molecule type" value="Genomic_DNA"/>
</dbReference>
<accession>A0A7L3VQ43</accession>
<dbReference type="Proteomes" id="UP000553862">
    <property type="component" value="Unassembled WGS sequence"/>
</dbReference>
<dbReference type="SMART" id="SM00034">
    <property type="entry name" value="CLECT"/>
    <property type="match status" value="1"/>
</dbReference>
<dbReference type="SUPFAM" id="SSF56436">
    <property type="entry name" value="C-type lectin-like"/>
    <property type="match status" value="1"/>
</dbReference>
<name>A0A7L3VQ43_MOLAT</name>
<evidence type="ECO:0000259" key="2">
    <source>
        <dbReference type="PROSITE" id="PS50041"/>
    </source>
</evidence>
<evidence type="ECO:0000313" key="3">
    <source>
        <dbReference type="EMBL" id="NXV65705.1"/>
    </source>
</evidence>
<dbReference type="PANTHER" id="PTHR22803">
    <property type="entry name" value="MANNOSE, PHOSPHOLIPASE, LECTIN RECEPTOR RELATED"/>
    <property type="match status" value="1"/>
</dbReference>
<dbReference type="InterPro" id="IPR016187">
    <property type="entry name" value="CTDL_fold"/>
</dbReference>
<evidence type="ECO:0000313" key="4">
    <source>
        <dbReference type="Proteomes" id="UP000553862"/>
    </source>
</evidence>
<gene>
    <name evidence="3" type="primary">Clec4e_0</name>
    <name evidence="3" type="ORF">MOLATE_R18466</name>
</gene>
<organism evidence="3 4">
    <name type="scientific">Molothrus ater</name>
    <name type="common">Brown-headed cowbird</name>
    <dbReference type="NCBI Taxonomy" id="84834"/>
    <lineage>
        <taxon>Eukaryota</taxon>
        <taxon>Metazoa</taxon>
        <taxon>Chordata</taxon>
        <taxon>Craniata</taxon>
        <taxon>Vertebrata</taxon>
        <taxon>Euteleostomi</taxon>
        <taxon>Archelosauria</taxon>
        <taxon>Archosauria</taxon>
        <taxon>Dinosauria</taxon>
        <taxon>Saurischia</taxon>
        <taxon>Theropoda</taxon>
        <taxon>Coelurosauria</taxon>
        <taxon>Aves</taxon>
        <taxon>Neognathae</taxon>
        <taxon>Neoaves</taxon>
        <taxon>Telluraves</taxon>
        <taxon>Australaves</taxon>
        <taxon>Passeriformes</taxon>
        <taxon>Passeroidea</taxon>
        <taxon>Icteridae</taxon>
        <taxon>Molothrus</taxon>
    </lineage>
</organism>
<protein>
    <submittedName>
        <fullName evidence="3">CLC4E protein</fullName>
    </submittedName>
</protein>
<keyword evidence="1" id="KW-1015">Disulfide bond</keyword>
<dbReference type="InterPro" id="IPR016186">
    <property type="entry name" value="C-type_lectin-like/link_sf"/>
</dbReference>
<dbReference type="Pfam" id="PF00059">
    <property type="entry name" value="Lectin_C"/>
    <property type="match status" value="1"/>
</dbReference>
<comment type="caution">
    <text evidence="3">The sequence shown here is derived from an EMBL/GenBank/DDBJ whole genome shotgun (WGS) entry which is preliminary data.</text>
</comment>
<feature type="domain" description="C-type lectin" evidence="2">
    <location>
        <begin position="20"/>
        <end position="133"/>
    </location>
</feature>
<dbReference type="InterPro" id="IPR018378">
    <property type="entry name" value="C-type_lectin_CS"/>
</dbReference>
<dbReference type="AlphaFoldDB" id="A0A7L3VQ43"/>
<dbReference type="Gene3D" id="3.10.100.10">
    <property type="entry name" value="Mannose-Binding Protein A, subunit A"/>
    <property type="match status" value="1"/>
</dbReference>